<dbReference type="SUPFAM" id="SSF55785">
    <property type="entry name" value="PYP-like sensor domain (PAS domain)"/>
    <property type="match status" value="1"/>
</dbReference>
<keyword evidence="18" id="KW-1185">Reference proteome</keyword>
<evidence type="ECO:0000259" key="14">
    <source>
        <dbReference type="PROSITE" id="PS50112"/>
    </source>
</evidence>
<feature type="transmembrane region" description="Helical" evidence="10">
    <location>
        <begin position="143"/>
        <end position="166"/>
    </location>
</feature>
<dbReference type="InterPro" id="IPR001789">
    <property type="entry name" value="Sig_transdc_resp-reg_receiver"/>
</dbReference>
<evidence type="ECO:0000256" key="1">
    <source>
        <dbReference type="ARBA" id="ARBA00000085"/>
    </source>
</evidence>
<evidence type="ECO:0000256" key="4">
    <source>
        <dbReference type="ARBA" id="ARBA00022553"/>
    </source>
</evidence>
<keyword evidence="10" id="KW-1133">Transmembrane helix</keyword>
<dbReference type="SUPFAM" id="SSF55874">
    <property type="entry name" value="ATPase domain of HSP90 chaperone/DNA topoisomerase II/histidine kinase"/>
    <property type="match status" value="1"/>
</dbReference>
<feature type="transmembrane region" description="Helical" evidence="10">
    <location>
        <begin position="218"/>
        <end position="241"/>
    </location>
</feature>
<dbReference type="Gene3D" id="3.30.450.20">
    <property type="entry name" value="PAS domain"/>
    <property type="match status" value="1"/>
</dbReference>
<dbReference type="InterPro" id="IPR013767">
    <property type="entry name" value="PAS_fold"/>
</dbReference>
<reference evidence="17 18" key="1">
    <citation type="submission" date="2020-04" db="EMBL/GenBank/DDBJ databases">
        <authorList>
            <person name="Basu S."/>
            <person name="Maruthanayagam V."/>
            <person name="Chakraborty S."/>
            <person name="Pramanik A."/>
            <person name="Mukherjee J."/>
            <person name="Brink B."/>
        </authorList>
    </citation>
    <scope>NUCLEOTIDE SEQUENCE [LARGE SCALE GENOMIC DNA]</scope>
    <source>
        <strain evidence="17 18">AP17</strain>
    </source>
</reference>
<keyword evidence="4 9" id="KW-0597">Phosphoprotein</keyword>
<feature type="modified residue" description="4-aspartylphosphate" evidence="9">
    <location>
        <position position="1249"/>
    </location>
</feature>
<dbReference type="SMART" id="SM00091">
    <property type="entry name" value="PAS"/>
    <property type="match status" value="1"/>
</dbReference>
<dbReference type="Pfam" id="PF00512">
    <property type="entry name" value="HisKA"/>
    <property type="match status" value="1"/>
</dbReference>
<dbReference type="CDD" id="cd16922">
    <property type="entry name" value="HATPase_EvgS-ArcB-TorS-like"/>
    <property type="match status" value="1"/>
</dbReference>
<dbReference type="SMART" id="SM00387">
    <property type="entry name" value="HATPase_c"/>
    <property type="match status" value="1"/>
</dbReference>
<gene>
    <name evidence="17" type="ORF">HCG48_12530</name>
</gene>
<evidence type="ECO:0000256" key="3">
    <source>
        <dbReference type="ARBA" id="ARBA00012438"/>
    </source>
</evidence>
<dbReference type="Proteomes" id="UP000500857">
    <property type="component" value="Chromosome"/>
</dbReference>
<feature type="domain" description="PAC" evidence="15">
    <location>
        <begin position="334"/>
        <end position="390"/>
    </location>
</feature>
<dbReference type="Pfam" id="PF00989">
    <property type="entry name" value="PAS"/>
    <property type="match status" value="1"/>
</dbReference>
<dbReference type="SMART" id="SM00448">
    <property type="entry name" value="REC"/>
    <property type="match status" value="1"/>
</dbReference>
<dbReference type="Gene3D" id="3.40.50.2300">
    <property type="match status" value="1"/>
</dbReference>
<evidence type="ECO:0000256" key="10">
    <source>
        <dbReference type="PROSITE-ProRule" id="PRU00244"/>
    </source>
</evidence>
<dbReference type="EMBL" id="CP051167">
    <property type="protein sequence ID" value="QIZ71307.1"/>
    <property type="molecule type" value="Genomic_DNA"/>
</dbReference>
<keyword evidence="5" id="KW-0808">Transferase</keyword>
<feature type="transmembrane region" description="Helical" evidence="10">
    <location>
        <begin position="107"/>
        <end position="131"/>
    </location>
</feature>
<dbReference type="PROSITE" id="PS50110">
    <property type="entry name" value="RESPONSE_REGULATORY"/>
    <property type="match status" value="1"/>
</dbReference>
<feature type="transmembrane region" description="Helical" evidence="10">
    <location>
        <begin position="81"/>
        <end position="100"/>
    </location>
</feature>
<dbReference type="PROSITE" id="PS50113">
    <property type="entry name" value="PAC"/>
    <property type="match status" value="1"/>
</dbReference>
<dbReference type="GO" id="GO:0006355">
    <property type="term" value="P:regulation of DNA-templated transcription"/>
    <property type="evidence" value="ECO:0007669"/>
    <property type="project" value="InterPro"/>
</dbReference>
<dbReference type="CDD" id="cd17546">
    <property type="entry name" value="REC_hyHK_CKI1_RcsC-like"/>
    <property type="match status" value="1"/>
</dbReference>
<dbReference type="InterPro" id="IPR000700">
    <property type="entry name" value="PAS-assoc_C"/>
</dbReference>
<dbReference type="Pfam" id="PF00072">
    <property type="entry name" value="Response_reg"/>
    <property type="match status" value="1"/>
</dbReference>
<feature type="domain" description="PAS" evidence="14">
    <location>
        <begin position="258"/>
        <end position="303"/>
    </location>
</feature>
<evidence type="ECO:0000259" key="11">
    <source>
        <dbReference type="PROSITE" id="PS50046"/>
    </source>
</evidence>
<evidence type="ECO:0000256" key="2">
    <source>
        <dbReference type="ARBA" id="ARBA00006402"/>
    </source>
</evidence>
<keyword evidence="10" id="KW-0812">Transmembrane</keyword>
<evidence type="ECO:0000259" key="12">
    <source>
        <dbReference type="PROSITE" id="PS50109"/>
    </source>
</evidence>
<dbReference type="SUPFAM" id="SSF47384">
    <property type="entry name" value="Homodimeric domain of signal transducing histidine kinase"/>
    <property type="match status" value="1"/>
</dbReference>
<dbReference type="InterPro" id="IPR035965">
    <property type="entry name" value="PAS-like_dom_sf"/>
</dbReference>
<evidence type="ECO:0000313" key="18">
    <source>
        <dbReference type="Proteomes" id="UP000500857"/>
    </source>
</evidence>
<dbReference type="InterPro" id="IPR029016">
    <property type="entry name" value="GAF-like_dom_sf"/>
</dbReference>
<dbReference type="Gene3D" id="3.30.450.40">
    <property type="match status" value="3"/>
</dbReference>
<dbReference type="InterPro" id="IPR005467">
    <property type="entry name" value="His_kinase_dom"/>
</dbReference>
<dbReference type="InterPro" id="IPR004358">
    <property type="entry name" value="Sig_transdc_His_kin-like_C"/>
</dbReference>
<dbReference type="InterPro" id="IPR036890">
    <property type="entry name" value="HATPase_C_sf"/>
</dbReference>
<feature type="domain" description="Phytochrome chromophore attachment site" evidence="11">
    <location>
        <begin position="738"/>
        <end position="902"/>
    </location>
</feature>
<comment type="catalytic activity">
    <reaction evidence="1">
        <text>ATP + protein L-histidine = ADP + protein N-phospho-L-histidine.</text>
        <dbReference type="EC" id="2.7.13.3"/>
    </reaction>
</comment>
<dbReference type="InterPro" id="IPR003018">
    <property type="entry name" value="GAF"/>
</dbReference>
<dbReference type="InterPro" id="IPR003661">
    <property type="entry name" value="HisK_dim/P_dom"/>
</dbReference>
<dbReference type="Gene3D" id="3.30.565.10">
    <property type="entry name" value="Histidine kinase-like ATPase, C-terminal domain"/>
    <property type="match status" value="1"/>
</dbReference>
<dbReference type="PROSITE" id="PS50924">
    <property type="entry name" value="MHYT"/>
    <property type="match status" value="1"/>
</dbReference>
<evidence type="ECO:0000259" key="15">
    <source>
        <dbReference type="PROSITE" id="PS50113"/>
    </source>
</evidence>
<dbReference type="GO" id="GO:0016020">
    <property type="term" value="C:membrane"/>
    <property type="evidence" value="ECO:0007669"/>
    <property type="project" value="UniProtKB-UniRule"/>
</dbReference>
<evidence type="ECO:0000256" key="7">
    <source>
        <dbReference type="ARBA" id="ARBA00023012"/>
    </source>
</evidence>
<dbReference type="FunFam" id="3.30.565.10:FF:000010">
    <property type="entry name" value="Sensor histidine kinase RcsC"/>
    <property type="match status" value="1"/>
</dbReference>
<comment type="similarity">
    <text evidence="2">In the N-terminal section; belongs to the phytochrome family.</text>
</comment>
<dbReference type="CDD" id="cd00082">
    <property type="entry name" value="HisKA"/>
    <property type="match status" value="1"/>
</dbReference>
<dbReference type="PANTHER" id="PTHR43047">
    <property type="entry name" value="TWO-COMPONENT HISTIDINE PROTEIN KINASE"/>
    <property type="match status" value="1"/>
</dbReference>
<dbReference type="PROSITE" id="PS50112">
    <property type="entry name" value="PAS"/>
    <property type="match status" value="1"/>
</dbReference>
<dbReference type="SUPFAM" id="SSF55781">
    <property type="entry name" value="GAF domain-like"/>
    <property type="match status" value="3"/>
</dbReference>
<feature type="transmembrane region" description="Helical" evidence="10">
    <location>
        <begin position="12"/>
        <end position="32"/>
    </location>
</feature>
<dbReference type="InterPro" id="IPR011006">
    <property type="entry name" value="CheY-like_superfamily"/>
</dbReference>
<dbReference type="RefSeq" id="WP_168569460.1">
    <property type="nucleotide sequence ID" value="NZ_CP051167.1"/>
</dbReference>
<evidence type="ECO:0000313" key="17">
    <source>
        <dbReference type="EMBL" id="QIZ71307.1"/>
    </source>
</evidence>
<accession>A0A6H1TYT5</accession>
<dbReference type="Pfam" id="PF01590">
    <property type="entry name" value="GAF"/>
    <property type="match status" value="3"/>
</dbReference>
<protein>
    <recommendedName>
        <fullName evidence="8">Circadian input-output histidine kinase CikA</fullName>
        <ecNumber evidence="3">2.7.13.3</ecNumber>
    </recommendedName>
</protein>
<dbReference type="SMART" id="SM00065">
    <property type="entry name" value="GAF"/>
    <property type="match status" value="3"/>
</dbReference>
<feature type="transmembrane region" description="Helical" evidence="10">
    <location>
        <begin position="44"/>
        <end position="69"/>
    </location>
</feature>
<dbReference type="InterPro" id="IPR003594">
    <property type="entry name" value="HATPase_dom"/>
</dbReference>
<dbReference type="EC" id="2.7.13.3" evidence="3"/>
<dbReference type="SUPFAM" id="SSF52172">
    <property type="entry name" value="CheY-like"/>
    <property type="match status" value="1"/>
</dbReference>
<feature type="domain" description="Histidine kinase" evidence="12">
    <location>
        <begin position="943"/>
        <end position="1174"/>
    </location>
</feature>
<sequence length="1415" mass="158891">MHAELIGHYNFSLVLLSFAIAAIASYCAFDFVGRVKSNLDRDRLWWVLGGATAMGTGIWSMHFIAMLALEFPVSVTYNAYLTLYSLLSAIGASGIALYLFSRSVNRFLLVIGGVFMGLSIAGMHYIGMAAMQIPAYMKYDLPLLALSVAIAIGASFGALWLGFRLPDSHDRDPIWQKIGSALLMAIAIAGMHYTGMAATHWIPRDNLPLEATAVLNRFWLAVEIAIASLFILSIALLTSLFNKRFSAQLLRETALEDSRKRFQMLIREMQVGVFLIDDDGKVNLANHAALNFFNLNSAAIENRVFGEGWHLLQEDGTPFKLSELPVQQAIARRQSIDNIIVRVEDSTRNHQRWLLVNADPQITADETVEGVVCTLSDITQPKEAEVALKLMVEGTACATRDEFFNACVRYLAQVLQVRYAFVSQFSDRLPGKARTLAVWNGEEIGENFEYDLVGTPCETSGQGIDCFYSEQVCQQFPDDLHLASWQAESYWGMPLVDSNGKTIGNLAVVDTHPIVKNANKERIFRIFGAKAGTELERTLAEQSIRSRAKMERAIGEISRKFIDESNIEHSIQFTLAKIGEILEGDRVYLLCYDRNYGFVNMSHEWCDRGIQPVIDRFKQYEFSKNRWIDEQLLQGKSIQVPLEFPAEIAEYETAKLGSIQARLVVPLLQSGQVVGSIGVDAIFNPKLWSHEEIQWLTLVNEFIAIGQARYQAQIALQETAKREAAIAKVIQRMRQSLDLQNIFAATTNELRQVLECDRILVYRFNSDWSGELVSESVAPGWDILVPHAHEHPNLTKVSVNRNNCAVKKLNSDSPLIRDTYLQKTSAAIYHNKHSYCTVADIYKAGFNPCYLELLEELQARSYTIAPIFCGRQLWGLLAVYQNSKPREWKSVEIRMVVQIAEQLGVAIQQAELFAQTQQQAQELKMAKESADAANRAKSDFLANMSHELRTPLNAILGFSQIVSHDPSLSQQSVEDLSIVNRAGEHLLQLINSILEMSKIESGRITLNESQFDLFDLLDGLAEMFGLKAQSKQLDLVCERSPEVPHYIESDESKLRQVLINLLGNALKFTQEGQVSLKVGVNGDRDLRNCDRSVNDGEIWLTFEIADTGPGIAPEELDRLFEPFVQTQTGKKSQEGTGLGLPISKKFVELMGGQLTVSSTLNRGTTFSFDIRVKPVATNSAIEEVTPPKIIGLAPHQPDYRILVAEDRFENRLLLVKLLTSIGFEVREATNGEEAIAIWQDWQPHLIWMDMRMPVVDGYEATRRIKSDERGQSTVIIALTASSFEEQRDLVLSSGCDDFLSKPFQEYVLFQKMAKYLGVVYLYAGEASKFTSESVEVLNPIEVNASQLLSKMPDAWIDRLNLAALKCCDDSIKELIKDIPESNHELKNVLINWVSNFRFDLIIHAIDSRPKNRLVL</sequence>
<keyword evidence="10" id="KW-0472">Membrane</keyword>
<dbReference type="CDD" id="cd00130">
    <property type="entry name" value="PAS"/>
    <property type="match status" value="1"/>
</dbReference>
<evidence type="ECO:0000256" key="9">
    <source>
        <dbReference type="PROSITE-ProRule" id="PRU00169"/>
    </source>
</evidence>
<dbReference type="InterPro" id="IPR000014">
    <property type="entry name" value="PAS"/>
</dbReference>
<feature type="transmembrane region" description="Helical" evidence="10">
    <location>
        <begin position="178"/>
        <end position="198"/>
    </location>
</feature>
<dbReference type="PROSITE" id="PS50109">
    <property type="entry name" value="HIS_KIN"/>
    <property type="match status" value="1"/>
</dbReference>
<dbReference type="KEGG" id="oxy:HCG48_12530"/>
<organism evidence="17 18">
    <name type="scientific">Oxynema aestuarii AP17</name>
    <dbReference type="NCBI Taxonomy" id="2064643"/>
    <lineage>
        <taxon>Bacteria</taxon>
        <taxon>Bacillati</taxon>
        <taxon>Cyanobacteriota</taxon>
        <taxon>Cyanophyceae</taxon>
        <taxon>Oscillatoriophycideae</taxon>
        <taxon>Oscillatoriales</taxon>
        <taxon>Oscillatoriaceae</taxon>
        <taxon>Oxynema</taxon>
        <taxon>Oxynema aestuarii</taxon>
    </lineage>
</organism>
<dbReference type="PRINTS" id="PR00344">
    <property type="entry name" value="BCTRLSENSOR"/>
</dbReference>
<keyword evidence="7" id="KW-0902">Two-component regulatory system</keyword>
<proteinExistence type="inferred from homology"/>
<dbReference type="GO" id="GO:0000155">
    <property type="term" value="F:phosphorelay sensor kinase activity"/>
    <property type="evidence" value="ECO:0007669"/>
    <property type="project" value="InterPro"/>
</dbReference>
<dbReference type="InterPro" id="IPR005330">
    <property type="entry name" value="MHYT_dom"/>
</dbReference>
<feature type="domain" description="MHYT" evidence="16">
    <location>
        <begin position="9"/>
        <end position="202"/>
    </location>
</feature>
<evidence type="ECO:0000256" key="6">
    <source>
        <dbReference type="ARBA" id="ARBA00022777"/>
    </source>
</evidence>
<dbReference type="Pfam" id="PF02518">
    <property type="entry name" value="HATPase_c"/>
    <property type="match status" value="1"/>
</dbReference>
<dbReference type="SMART" id="SM00388">
    <property type="entry name" value="HisKA"/>
    <property type="match status" value="1"/>
</dbReference>
<evidence type="ECO:0000256" key="8">
    <source>
        <dbReference type="ARBA" id="ARBA00074306"/>
    </source>
</evidence>
<dbReference type="Pfam" id="PF03707">
    <property type="entry name" value="MHYT"/>
    <property type="match status" value="2"/>
</dbReference>
<name>A0A6H1TYT5_9CYAN</name>
<evidence type="ECO:0000256" key="5">
    <source>
        <dbReference type="ARBA" id="ARBA00022679"/>
    </source>
</evidence>
<keyword evidence="6" id="KW-0418">Kinase</keyword>
<dbReference type="InterPro" id="IPR036097">
    <property type="entry name" value="HisK_dim/P_sf"/>
</dbReference>
<evidence type="ECO:0000259" key="13">
    <source>
        <dbReference type="PROSITE" id="PS50110"/>
    </source>
</evidence>
<dbReference type="Gene3D" id="1.10.287.130">
    <property type="match status" value="1"/>
</dbReference>
<evidence type="ECO:0000259" key="16">
    <source>
        <dbReference type="PROSITE" id="PS50924"/>
    </source>
</evidence>
<dbReference type="NCBIfam" id="TIGR00229">
    <property type="entry name" value="sensory_box"/>
    <property type="match status" value="1"/>
</dbReference>
<feature type="domain" description="Response regulatory" evidence="13">
    <location>
        <begin position="1200"/>
        <end position="1316"/>
    </location>
</feature>
<dbReference type="InterPro" id="IPR016132">
    <property type="entry name" value="Phyto_chromo_attachment"/>
</dbReference>
<dbReference type="PROSITE" id="PS50046">
    <property type="entry name" value="PHYTOCHROME_2"/>
    <property type="match status" value="1"/>
</dbReference>